<dbReference type="PIRSF" id="PIRSF029218">
    <property type="entry name" value="ParE"/>
    <property type="match status" value="1"/>
</dbReference>
<evidence type="ECO:0000256" key="3">
    <source>
        <dbReference type="PIRNR" id="PIRNR029218"/>
    </source>
</evidence>
<reference evidence="4 5" key="1">
    <citation type="submission" date="2019-09" db="EMBL/GenBank/DDBJ databases">
        <title>Isolation and complete genome sequencing of Methylocystis species.</title>
        <authorList>
            <person name="Rumah B.L."/>
            <person name="Stead C.E."/>
            <person name="Stevens B.C."/>
            <person name="Minton N.P."/>
            <person name="Grosse-Honebrink A."/>
            <person name="Zhang Y."/>
        </authorList>
    </citation>
    <scope>NUCLEOTIDE SEQUENCE [LARGE SCALE GENOMIC DNA]</scope>
    <source>
        <strain evidence="4 5">BRCS2</strain>
    </source>
</reference>
<dbReference type="Pfam" id="PF05016">
    <property type="entry name" value="ParE_toxin"/>
    <property type="match status" value="1"/>
</dbReference>
<name>A0A6B8M1G2_9HYPH</name>
<dbReference type="AlphaFoldDB" id="A0A6B8M1G2"/>
<proteinExistence type="inferred from homology"/>
<dbReference type="InterPro" id="IPR035093">
    <property type="entry name" value="RelE/ParE_toxin_dom_sf"/>
</dbReference>
<dbReference type="PANTHER" id="PTHR33755">
    <property type="entry name" value="TOXIN PARE1-RELATED"/>
    <property type="match status" value="1"/>
</dbReference>
<dbReference type="InterPro" id="IPR007712">
    <property type="entry name" value="RelE/ParE_toxin"/>
</dbReference>
<dbReference type="Proteomes" id="UP000422569">
    <property type="component" value="Chromosome"/>
</dbReference>
<evidence type="ECO:0000313" key="4">
    <source>
        <dbReference type="EMBL" id="QGM98707.1"/>
    </source>
</evidence>
<accession>A0A6B8M1G2</accession>
<dbReference type="KEGG" id="mpar:F7D14_15280"/>
<dbReference type="InterPro" id="IPR051803">
    <property type="entry name" value="TA_system_RelE-like_toxin"/>
</dbReference>
<keyword evidence="5" id="KW-1185">Reference proteome</keyword>
<evidence type="ECO:0000256" key="2">
    <source>
        <dbReference type="ARBA" id="ARBA00022649"/>
    </source>
</evidence>
<evidence type="ECO:0000313" key="5">
    <source>
        <dbReference type="Proteomes" id="UP000422569"/>
    </source>
</evidence>
<gene>
    <name evidence="4" type="ORF">F7D14_15280</name>
</gene>
<keyword evidence="2" id="KW-1277">Toxin-antitoxin system</keyword>
<dbReference type="InterPro" id="IPR028344">
    <property type="entry name" value="ParE1/4"/>
</dbReference>
<comment type="similarity">
    <text evidence="1 3">Belongs to the RelE toxin family.</text>
</comment>
<dbReference type="Gene3D" id="3.30.2310.20">
    <property type="entry name" value="RelE-like"/>
    <property type="match status" value="1"/>
</dbReference>
<sequence>MSKYRLSFQARRQISDIGAFTARRFGLYQARAYHEGLERTFGLLADFPKMGTSADELLRGARRFRFQSHDVFYTEEEDGVLIRAVFHTAQNVRPSLFDNR</sequence>
<evidence type="ECO:0000256" key="1">
    <source>
        <dbReference type="ARBA" id="ARBA00006226"/>
    </source>
</evidence>
<dbReference type="RefSeq" id="WP_016921799.1">
    <property type="nucleotide sequence ID" value="NZ_CP044331.1"/>
</dbReference>
<protein>
    <recommendedName>
        <fullName evidence="3">Toxin</fullName>
    </recommendedName>
</protein>
<dbReference type="EMBL" id="CP044331">
    <property type="protein sequence ID" value="QGM98707.1"/>
    <property type="molecule type" value="Genomic_DNA"/>
</dbReference>
<organism evidence="4 5">
    <name type="scientific">Methylocystis parvus</name>
    <dbReference type="NCBI Taxonomy" id="134"/>
    <lineage>
        <taxon>Bacteria</taxon>
        <taxon>Pseudomonadati</taxon>
        <taxon>Pseudomonadota</taxon>
        <taxon>Alphaproteobacteria</taxon>
        <taxon>Hyphomicrobiales</taxon>
        <taxon>Methylocystaceae</taxon>
        <taxon>Methylocystis</taxon>
    </lineage>
</organism>
<dbReference type="PANTHER" id="PTHR33755:SF9">
    <property type="entry name" value="TOXIN PARE1"/>
    <property type="match status" value="1"/>
</dbReference>